<sequence length="146" mass="15713">MKKVILILMLAIGTFFGVKGQTTPGSGSINDILIAFDSEGKTGELYFDKDTQLFQGGWISYSIPNGGGLYYMLPVNSVSGQLVGSISGPIQENLEFPLPGQPLPTELALETSTFSHFEGTIYYGQGSEWGNLVLNNWNNGVLTAVN</sequence>
<comment type="caution">
    <text evidence="2">The sequence shown here is derived from an EMBL/GenBank/DDBJ whole genome shotgun (WGS) entry which is preliminary data.</text>
</comment>
<dbReference type="EMBL" id="VLKR01000029">
    <property type="protein sequence ID" value="TWI16469.1"/>
    <property type="molecule type" value="Genomic_DNA"/>
</dbReference>
<evidence type="ECO:0000256" key="1">
    <source>
        <dbReference type="SAM" id="SignalP"/>
    </source>
</evidence>
<protein>
    <submittedName>
        <fullName evidence="2">Uncharacterized protein</fullName>
    </submittedName>
</protein>
<reference evidence="2 3" key="1">
    <citation type="journal article" date="2015" name="Stand. Genomic Sci.">
        <title>Genomic Encyclopedia of Bacterial and Archaeal Type Strains, Phase III: the genomes of soil and plant-associated and newly described type strains.</title>
        <authorList>
            <person name="Whitman W.B."/>
            <person name="Woyke T."/>
            <person name="Klenk H.P."/>
            <person name="Zhou Y."/>
            <person name="Lilburn T.G."/>
            <person name="Beck B.J."/>
            <person name="De Vos P."/>
            <person name="Vandamme P."/>
            <person name="Eisen J.A."/>
            <person name="Garrity G."/>
            <person name="Hugenholtz P."/>
            <person name="Kyrpides N.C."/>
        </authorList>
    </citation>
    <scope>NUCLEOTIDE SEQUENCE [LARGE SCALE GENOMIC DNA]</scope>
    <source>
        <strain evidence="2 3">CGMCC 1.6855</strain>
    </source>
</reference>
<organism evidence="2 3">
    <name type="scientific">Sphingobacterium siyangense</name>
    <dbReference type="NCBI Taxonomy" id="459529"/>
    <lineage>
        <taxon>Bacteria</taxon>
        <taxon>Pseudomonadati</taxon>
        <taxon>Bacteroidota</taxon>
        <taxon>Sphingobacteriia</taxon>
        <taxon>Sphingobacteriales</taxon>
        <taxon>Sphingobacteriaceae</taxon>
        <taxon>Sphingobacterium</taxon>
    </lineage>
</organism>
<accession>A0A562M951</accession>
<dbReference type="Proteomes" id="UP000315908">
    <property type="component" value="Unassembled WGS sequence"/>
</dbReference>
<evidence type="ECO:0000313" key="2">
    <source>
        <dbReference type="EMBL" id="TWI16469.1"/>
    </source>
</evidence>
<dbReference type="RefSeq" id="WP_145329872.1">
    <property type="nucleotide sequence ID" value="NZ_JBARTG010000170.1"/>
</dbReference>
<evidence type="ECO:0000313" key="3">
    <source>
        <dbReference type="Proteomes" id="UP000315908"/>
    </source>
</evidence>
<gene>
    <name evidence="2" type="ORF">IQ31_04313</name>
</gene>
<feature type="signal peptide" evidence="1">
    <location>
        <begin position="1"/>
        <end position="20"/>
    </location>
</feature>
<keyword evidence="1" id="KW-0732">Signal</keyword>
<dbReference type="AlphaFoldDB" id="A0A562M951"/>
<proteinExistence type="predicted"/>
<feature type="chain" id="PRO_5022008545" evidence="1">
    <location>
        <begin position="21"/>
        <end position="146"/>
    </location>
</feature>
<name>A0A562M951_9SPHI</name>